<dbReference type="GO" id="GO:0008137">
    <property type="term" value="F:NADH dehydrogenase (ubiquinone) activity"/>
    <property type="evidence" value="ECO:0007669"/>
    <property type="project" value="UniProtKB-UniRule"/>
</dbReference>
<comment type="similarity">
    <text evidence="3 17">Belongs to the complex I subunit 4 family.</text>
</comment>
<dbReference type="PANTHER" id="PTHR43507">
    <property type="entry name" value="NADH-UBIQUINONE OXIDOREDUCTASE CHAIN 4"/>
    <property type="match status" value="1"/>
</dbReference>
<keyword evidence="12 17" id="KW-0520">NAD</keyword>
<evidence type="ECO:0000259" key="18">
    <source>
        <dbReference type="Pfam" id="PF00361"/>
    </source>
</evidence>
<evidence type="ECO:0000256" key="17">
    <source>
        <dbReference type="RuleBase" id="RU003297"/>
    </source>
</evidence>
<evidence type="ECO:0000256" key="9">
    <source>
        <dbReference type="ARBA" id="ARBA00022967"/>
    </source>
</evidence>
<feature type="transmembrane region" description="Helical" evidence="17">
    <location>
        <begin position="7"/>
        <end position="34"/>
    </location>
</feature>
<feature type="transmembrane region" description="Helical" evidence="17">
    <location>
        <begin position="175"/>
        <end position="197"/>
    </location>
</feature>
<dbReference type="Pfam" id="PF00361">
    <property type="entry name" value="Proton_antipo_M"/>
    <property type="match status" value="1"/>
</dbReference>
<comment type="catalytic activity">
    <reaction evidence="16 17">
        <text>a ubiquinone + NADH + 5 H(+)(in) = a ubiquinol + NAD(+) + 4 H(+)(out)</text>
        <dbReference type="Rhea" id="RHEA:29091"/>
        <dbReference type="Rhea" id="RHEA-COMP:9565"/>
        <dbReference type="Rhea" id="RHEA-COMP:9566"/>
        <dbReference type="ChEBI" id="CHEBI:15378"/>
        <dbReference type="ChEBI" id="CHEBI:16389"/>
        <dbReference type="ChEBI" id="CHEBI:17976"/>
        <dbReference type="ChEBI" id="CHEBI:57540"/>
        <dbReference type="ChEBI" id="CHEBI:57945"/>
        <dbReference type="EC" id="7.1.1.2"/>
    </reaction>
</comment>
<name>A0A3Q8G778_9HEMI</name>
<keyword evidence="13 17" id="KW-0830">Ubiquinone</keyword>
<feature type="transmembrane region" description="Helical" evidence="17">
    <location>
        <begin position="336"/>
        <end position="354"/>
    </location>
</feature>
<comment type="function">
    <text evidence="17">Core subunit of the mitochondrial membrane respiratory chain NADH dehydrogenase (Complex I) which catalyzes electron transfer from NADH through the respiratory chain, using ubiquinone as an electron acceptor. Essential for the catalytic activity and assembly of complex I.</text>
</comment>
<dbReference type="GO" id="GO:0031966">
    <property type="term" value="C:mitochondrial membrane"/>
    <property type="evidence" value="ECO:0007669"/>
    <property type="project" value="UniProtKB-SubCell"/>
</dbReference>
<feature type="domain" description="NADH:ubiquinone oxidoreductase chain 4 N-terminal" evidence="19">
    <location>
        <begin position="1"/>
        <end position="96"/>
    </location>
</feature>
<feature type="domain" description="NADH:quinone oxidoreductase/Mrp antiporter transmembrane" evidence="18">
    <location>
        <begin position="102"/>
        <end position="381"/>
    </location>
</feature>
<feature type="transmembrane region" description="Helical" evidence="17">
    <location>
        <begin position="54"/>
        <end position="73"/>
    </location>
</feature>
<geneLocation type="mitochondrion" evidence="20"/>
<evidence type="ECO:0000256" key="11">
    <source>
        <dbReference type="ARBA" id="ARBA00022989"/>
    </source>
</evidence>
<evidence type="ECO:0000256" key="10">
    <source>
        <dbReference type="ARBA" id="ARBA00022982"/>
    </source>
</evidence>
<keyword evidence="11 17" id="KW-1133">Transmembrane helix</keyword>
<evidence type="ECO:0000259" key="19">
    <source>
        <dbReference type="Pfam" id="PF01059"/>
    </source>
</evidence>
<feature type="transmembrane region" description="Helical" evidence="17">
    <location>
        <begin position="136"/>
        <end position="155"/>
    </location>
</feature>
<evidence type="ECO:0000256" key="3">
    <source>
        <dbReference type="ARBA" id="ARBA00009025"/>
    </source>
</evidence>
<dbReference type="PRINTS" id="PR01437">
    <property type="entry name" value="NUOXDRDTASE4"/>
</dbReference>
<dbReference type="EC" id="7.1.1.2" evidence="4 17"/>
<dbReference type="GO" id="GO:0048039">
    <property type="term" value="F:ubiquinone binding"/>
    <property type="evidence" value="ECO:0007669"/>
    <property type="project" value="TreeGrafter"/>
</dbReference>
<keyword evidence="15 17" id="KW-0472">Membrane</keyword>
<organism evidence="20">
    <name type="scientific">Tettigarcta crinita</name>
    <name type="common">hairy cicada</name>
    <dbReference type="NCBI Taxonomy" id="295286"/>
    <lineage>
        <taxon>Eukaryota</taxon>
        <taxon>Metazoa</taxon>
        <taxon>Ecdysozoa</taxon>
        <taxon>Arthropoda</taxon>
        <taxon>Hexapoda</taxon>
        <taxon>Insecta</taxon>
        <taxon>Pterygota</taxon>
        <taxon>Neoptera</taxon>
        <taxon>Paraneoptera</taxon>
        <taxon>Hemiptera</taxon>
        <taxon>Auchenorrhyncha</taxon>
        <taxon>Cicadoidea</taxon>
        <taxon>Tettigarctidae</taxon>
        <taxon>Tettigarcta</taxon>
    </lineage>
</organism>
<evidence type="ECO:0000256" key="2">
    <source>
        <dbReference type="ARBA" id="ARBA00004225"/>
    </source>
</evidence>
<protein>
    <recommendedName>
        <fullName evidence="5 17">NADH-ubiquinone oxidoreductase chain 4</fullName>
        <ecNumber evidence="4 17">7.1.1.2</ecNumber>
    </recommendedName>
</protein>
<keyword evidence="7 17" id="KW-0679">Respiratory chain</keyword>
<keyword evidence="6 17" id="KW-0813">Transport</keyword>
<evidence type="ECO:0000256" key="13">
    <source>
        <dbReference type="ARBA" id="ARBA00023075"/>
    </source>
</evidence>
<dbReference type="EMBL" id="MG737758">
    <property type="protein sequence ID" value="AWV83726.1"/>
    <property type="molecule type" value="Genomic_DNA"/>
</dbReference>
<evidence type="ECO:0000256" key="1">
    <source>
        <dbReference type="ARBA" id="ARBA00003257"/>
    </source>
</evidence>
<feature type="transmembrane region" description="Helical" evidence="17">
    <location>
        <begin position="266"/>
        <end position="288"/>
    </location>
</feature>
<dbReference type="InterPro" id="IPR003918">
    <property type="entry name" value="NADH_UbQ_OxRdtase"/>
</dbReference>
<feature type="transmembrane region" description="Helical" evidence="17">
    <location>
        <begin position="209"/>
        <end position="229"/>
    </location>
</feature>
<feature type="transmembrane region" description="Helical" evidence="17">
    <location>
        <begin position="80"/>
        <end position="98"/>
    </location>
</feature>
<evidence type="ECO:0000256" key="6">
    <source>
        <dbReference type="ARBA" id="ARBA00022448"/>
    </source>
</evidence>
<evidence type="ECO:0000256" key="5">
    <source>
        <dbReference type="ARBA" id="ARBA00021006"/>
    </source>
</evidence>
<keyword evidence="9" id="KW-1278">Translocase</keyword>
<dbReference type="Pfam" id="PF01059">
    <property type="entry name" value="Oxidored_q5_N"/>
    <property type="match status" value="1"/>
</dbReference>
<feature type="transmembrane region" description="Helical" evidence="17">
    <location>
        <begin position="235"/>
        <end position="259"/>
    </location>
</feature>
<feature type="transmembrane region" description="Helical" evidence="17">
    <location>
        <begin position="294"/>
        <end position="315"/>
    </location>
</feature>
<dbReference type="InterPro" id="IPR000260">
    <property type="entry name" value="NADH4_N"/>
</dbReference>
<dbReference type="InterPro" id="IPR001750">
    <property type="entry name" value="ND/Mrp_TM"/>
</dbReference>
<dbReference type="AlphaFoldDB" id="A0A3Q8G778"/>
<keyword evidence="14 17" id="KW-0496">Mitochondrion</keyword>
<dbReference type="PANTHER" id="PTHR43507:SF20">
    <property type="entry name" value="NADH-UBIQUINONE OXIDOREDUCTASE CHAIN 4"/>
    <property type="match status" value="1"/>
</dbReference>
<evidence type="ECO:0000256" key="15">
    <source>
        <dbReference type="ARBA" id="ARBA00023136"/>
    </source>
</evidence>
<evidence type="ECO:0000256" key="7">
    <source>
        <dbReference type="ARBA" id="ARBA00022660"/>
    </source>
</evidence>
<feature type="transmembrane region" description="Helical" evidence="17">
    <location>
        <begin position="366"/>
        <end position="394"/>
    </location>
</feature>
<evidence type="ECO:0000256" key="14">
    <source>
        <dbReference type="ARBA" id="ARBA00023128"/>
    </source>
</evidence>
<dbReference type="GO" id="GO:0042773">
    <property type="term" value="P:ATP synthesis coupled electron transport"/>
    <property type="evidence" value="ECO:0007669"/>
    <property type="project" value="InterPro"/>
</dbReference>
<evidence type="ECO:0000256" key="12">
    <source>
        <dbReference type="ARBA" id="ARBA00023027"/>
    </source>
</evidence>
<comment type="function">
    <text evidence="1">Core subunit of the mitochondrial membrane respiratory chain NADH dehydrogenase (Complex I) that is believed to belong to the minimal assembly required for catalysis. Complex I functions in the transfer of electrons from NADH to the respiratory chain. The immediate electron acceptor for the enzyme is believed to be ubiquinone.</text>
</comment>
<dbReference type="GO" id="GO:0015990">
    <property type="term" value="P:electron transport coupled proton transport"/>
    <property type="evidence" value="ECO:0007669"/>
    <property type="project" value="TreeGrafter"/>
</dbReference>
<accession>A0A3Q8G778</accession>
<dbReference type="GO" id="GO:0003954">
    <property type="term" value="F:NADH dehydrogenase activity"/>
    <property type="evidence" value="ECO:0007669"/>
    <property type="project" value="TreeGrafter"/>
</dbReference>
<evidence type="ECO:0000256" key="4">
    <source>
        <dbReference type="ARBA" id="ARBA00012944"/>
    </source>
</evidence>
<proteinExistence type="inferred from homology"/>
<evidence type="ECO:0000256" key="8">
    <source>
        <dbReference type="ARBA" id="ARBA00022692"/>
    </source>
</evidence>
<evidence type="ECO:0000256" key="16">
    <source>
        <dbReference type="ARBA" id="ARBA00049551"/>
    </source>
</evidence>
<comment type="subcellular location">
    <subcellularLocation>
        <location evidence="2 17">Mitochondrion membrane</location>
        <topology evidence="2 17">Multi-pass membrane protein</topology>
    </subcellularLocation>
</comment>
<feature type="transmembrane region" description="Helical" evidence="17">
    <location>
        <begin position="104"/>
        <end position="124"/>
    </location>
</feature>
<sequence length="436" mass="50405">MLKLILFMIMLIPLSLMNWWLVTCSLLIMIMFFISISFSMNFYMTGYFMGIDKISYGLIVLSIWICLLMIMSSPSYKYDMYYFISMILILLFFLVLSFCTLNLFLFYIFFESSLIPTIIIILGWGYQPERILSSYYLLFYTLIASMPLLVSIFYLNMCYYTSMMSLIVIIDNNMLLYFSLLMAFLIKMPIFMFHFWLPKAHVEAPVSGSMILAGVLLKLGGYGLMRLLYIMPNMIYMFSYMWIALSMLGGFLVSLLCLIQVDLKSLIAYSSVVHMGLVISGMMTLNIWGYYGSYYLMIGHGLCSSALFCLVNILYERTGSRSMLINKGMINFMPSMSLMWFLLCSSNMACPPTINLGGEILIINGLMSWCLITAMFIGLISFMSACYSLYMYSYTQHGNYYSGMNSFMSGFSREYLMLFLHWLPLNLLILKINVLF</sequence>
<evidence type="ECO:0000313" key="20">
    <source>
        <dbReference type="EMBL" id="AWV83726.1"/>
    </source>
</evidence>
<reference evidence="20" key="1">
    <citation type="journal article" date="2018" name="J. Hered.">
        <title>One hundred mitochondrial genomes of cicadas.</title>
        <authorList>
            <person name="Lukasik P."/>
            <person name="Chong R.A."/>
            <person name="Nazario K."/>
            <person name="Matsuura Y."/>
            <person name="Bublitz D."/>
            <person name="Campbell M.A."/>
            <person name="Meyer M."/>
            <person name="Van Leuven J.T."/>
            <person name="Pessacq P."/>
            <person name="Veloso C."/>
            <person name="Simon C."/>
            <person name="McCutcheon J.P."/>
        </authorList>
    </citation>
    <scope>NUCLEOTIDE SEQUENCE</scope>
    <source>
        <strain evidence="20">TETCRI</strain>
        <tissue evidence="20">Bacteriome</tissue>
    </source>
</reference>
<gene>
    <name evidence="20" type="primary">nad4</name>
</gene>
<keyword evidence="10 17" id="KW-0249">Electron transport</keyword>
<keyword evidence="8 17" id="KW-0812">Transmembrane</keyword>